<feature type="domain" description="Enoyl reductase (ER)" evidence="6">
    <location>
        <begin position="10"/>
        <end position="348"/>
    </location>
</feature>
<dbReference type="PANTHER" id="PTHR43350">
    <property type="entry name" value="NAD-DEPENDENT ALCOHOL DEHYDROGENASE"/>
    <property type="match status" value="1"/>
</dbReference>
<dbReference type="SUPFAM" id="SSF50129">
    <property type="entry name" value="GroES-like"/>
    <property type="match status" value="1"/>
</dbReference>
<reference evidence="7 8" key="1">
    <citation type="submission" date="2018-10" db="EMBL/GenBank/DDBJ databases">
        <title>Paraburkholderia sp. 7MK8-2, isolated from soil.</title>
        <authorList>
            <person name="Gao Z.-H."/>
            <person name="Qiu L.-H."/>
        </authorList>
    </citation>
    <scope>NUCLEOTIDE SEQUENCE [LARGE SCALE GENOMIC DNA]</scope>
    <source>
        <strain evidence="7 8">7MK8-2</strain>
    </source>
</reference>
<evidence type="ECO:0000313" key="7">
    <source>
        <dbReference type="EMBL" id="RKP43393.1"/>
    </source>
</evidence>
<accession>A0A494X6K7</accession>
<dbReference type="Pfam" id="PF08240">
    <property type="entry name" value="ADH_N"/>
    <property type="match status" value="1"/>
</dbReference>
<gene>
    <name evidence="7" type="ORF">D7S89_26360</name>
</gene>
<organism evidence="7 8">
    <name type="scientific">Trinickia fusca</name>
    <dbReference type="NCBI Taxonomy" id="2419777"/>
    <lineage>
        <taxon>Bacteria</taxon>
        <taxon>Pseudomonadati</taxon>
        <taxon>Pseudomonadota</taxon>
        <taxon>Betaproteobacteria</taxon>
        <taxon>Burkholderiales</taxon>
        <taxon>Burkholderiaceae</taxon>
        <taxon>Trinickia</taxon>
    </lineage>
</organism>
<dbReference type="InterPro" id="IPR020843">
    <property type="entry name" value="ER"/>
</dbReference>
<keyword evidence="8" id="KW-1185">Reference proteome</keyword>
<evidence type="ECO:0000256" key="5">
    <source>
        <dbReference type="ARBA" id="ARBA00023002"/>
    </source>
</evidence>
<name>A0A494X6K7_9BURK</name>
<dbReference type="InterPro" id="IPR013149">
    <property type="entry name" value="ADH-like_C"/>
</dbReference>
<proteinExistence type="inferred from homology"/>
<dbReference type="SMART" id="SM00829">
    <property type="entry name" value="PKS_ER"/>
    <property type="match status" value="1"/>
</dbReference>
<evidence type="ECO:0000256" key="1">
    <source>
        <dbReference type="ARBA" id="ARBA00001947"/>
    </source>
</evidence>
<keyword evidence="5" id="KW-0560">Oxidoreductase</keyword>
<evidence type="ECO:0000259" key="6">
    <source>
        <dbReference type="SMART" id="SM00829"/>
    </source>
</evidence>
<sequence length="362" mass="37894">MKAWMLDEPGKPLALREEPTPLPRRGAVLLQMEAVPLLSYTRAYVEGKLPYAFPPGPFSPGTNGVGRIVAVGEGVFGLRPGQRVVVNPYWVADEAVAEPEQILIGLTGISAASAPMLADFPHGTLREFAEFPASTVLALDGLDAVPSARLAALGKFSVPFGGLRRGRLQAGETVVVNGATGYFGSAAVIAALALGAGRVVALGRRAEPLAKLVELGRGRVVAVVLTGDGVRDVAAIREAAGGGADLAFDMVGHAQEPNATLAALRSLRRNGRLVLMGSMNVDLPITYGEMLLNNWELIGHFMYSRADYLALVSLVASGQLSLDVVELSTYPFAQLEAAIDRAGAAQGLQCTVASAEGERAWG</sequence>
<protein>
    <submittedName>
        <fullName evidence="7">Alcohol dehydrogenase</fullName>
    </submittedName>
</protein>
<dbReference type="PANTHER" id="PTHR43350:SF17">
    <property type="entry name" value="NAD-DEPENDENT ALCOHOL DEHYDROGENASE"/>
    <property type="match status" value="1"/>
</dbReference>
<dbReference type="OrthoDB" id="9787435at2"/>
<dbReference type="InterPro" id="IPR011032">
    <property type="entry name" value="GroES-like_sf"/>
</dbReference>
<comment type="similarity">
    <text evidence="2">Belongs to the zinc-containing alcohol dehydrogenase family.</text>
</comment>
<dbReference type="GO" id="GO:0016491">
    <property type="term" value="F:oxidoreductase activity"/>
    <property type="evidence" value="ECO:0007669"/>
    <property type="project" value="UniProtKB-KW"/>
</dbReference>
<dbReference type="Gene3D" id="3.90.180.10">
    <property type="entry name" value="Medium-chain alcohol dehydrogenases, catalytic domain"/>
    <property type="match status" value="1"/>
</dbReference>
<comment type="caution">
    <text evidence="7">The sequence shown here is derived from an EMBL/GenBank/DDBJ whole genome shotgun (WGS) entry which is preliminary data.</text>
</comment>
<evidence type="ECO:0000256" key="2">
    <source>
        <dbReference type="ARBA" id="ARBA00008072"/>
    </source>
</evidence>
<dbReference type="SUPFAM" id="SSF51735">
    <property type="entry name" value="NAD(P)-binding Rossmann-fold domains"/>
    <property type="match status" value="1"/>
</dbReference>
<keyword evidence="3" id="KW-0479">Metal-binding</keyword>
<dbReference type="RefSeq" id="WP_121281818.1">
    <property type="nucleotide sequence ID" value="NZ_RBZV01000022.1"/>
</dbReference>
<dbReference type="Gene3D" id="3.40.50.720">
    <property type="entry name" value="NAD(P)-binding Rossmann-like Domain"/>
    <property type="match status" value="1"/>
</dbReference>
<dbReference type="Proteomes" id="UP000280434">
    <property type="component" value="Unassembled WGS sequence"/>
</dbReference>
<keyword evidence="4" id="KW-0862">Zinc</keyword>
<evidence type="ECO:0000313" key="8">
    <source>
        <dbReference type="Proteomes" id="UP000280434"/>
    </source>
</evidence>
<evidence type="ECO:0000256" key="3">
    <source>
        <dbReference type="ARBA" id="ARBA00022723"/>
    </source>
</evidence>
<evidence type="ECO:0000256" key="4">
    <source>
        <dbReference type="ARBA" id="ARBA00022833"/>
    </source>
</evidence>
<dbReference type="AlphaFoldDB" id="A0A494X6K7"/>
<dbReference type="Pfam" id="PF00107">
    <property type="entry name" value="ADH_zinc_N"/>
    <property type="match status" value="1"/>
</dbReference>
<dbReference type="GO" id="GO:0046872">
    <property type="term" value="F:metal ion binding"/>
    <property type="evidence" value="ECO:0007669"/>
    <property type="project" value="UniProtKB-KW"/>
</dbReference>
<dbReference type="InterPro" id="IPR036291">
    <property type="entry name" value="NAD(P)-bd_dom_sf"/>
</dbReference>
<dbReference type="InterPro" id="IPR013154">
    <property type="entry name" value="ADH-like_N"/>
</dbReference>
<dbReference type="EMBL" id="RBZV01000022">
    <property type="protein sequence ID" value="RKP43393.1"/>
    <property type="molecule type" value="Genomic_DNA"/>
</dbReference>
<comment type="cofactor">
    <cofactor evidence="1">
        <name>Zn(2+)</name>
        <dbReference type="ChEBI" id="CHEBI:29105"/>
    </cofactor>
</comment>